<sequence>MGERDTDAAARIGALIIAGGKGKRLGGASKSDLELGGRLLDRVLDSLSPLTSWGRVVIAPDSVAVPAGTLRTMEDPPGGGPLAGLEAGLHTLLADEKTERDSRGVLLVFSVDSPGVASLAPRLLRALDSDPEAEGAVILGGQPRVFRQYLQGAYRVNPLLRALDKGRGSSSSLHDRSVRSVLSRMKLVEVEAGAECRDLDTPEDLAWWRERLGEKTLREVKSRGESGDGENAERQPHCE</sequence>
<dbReference type="GO" id="GO:0016779">
    <property type="term" value="F:nucleotidyltransferase activity"/>
    <property type="evidence" value="ECO:0007669"/>
    <property type="project" value="UniProtKB-ARBA"/>
</dbReference>
<dbReference type="SUPFAM" id="SSF53448">
    <property type="entry name" value="Nucleotide-diphospho-sugar transferases"/>
    <property type="match status" value="1"/>
</dbReference>
<evidence type="ECO:0000259" key="2">
    <source>
        <dbReference type="Pfam" id="PF12804"/>
    </source>
</evidence>
<accession>N6W6Q0</accession>
<evidence type="ECO:0000313" key="4">
    <source>
        <dbReference type="Proteomes" id="UP000013015"/>
    </source>
</evidence>
<keyword evidence="4" id="KW-1185">Reference proteome</keyword>
<dbReference type="eggNOG" id="COG0746">
    <property type="taxonomic scope" value="Bacteria"/>
</dbReference>
<dbReference type="STRING" id="888050.HMPREF9004_1066"/>
<reference evidence="3 4" key="1">
    <citation type="submission" date="2013-03" db="EMBL/GenBank/DDBJ databases">
        <title>Reference genome for the Human Microbiome Project.</title>
        <authorList>
            <person name="Aqrawi P."/>
            <person name="Ayvaz T."/>
            <person name="Bess C."/>
            <person name="Blankenburg K."/>
            <person name="Coyle M."/>
            <person name="Deng J."/>
            <person name="Forbes L."/>
            <person name="Fowler G."/>
            <person name="Francisco L."/>
            <person name="Fu Q."/>
            <person name="Gibbs R."/>
            <person name="Gross S."/>
            <person name="Gubbala S."/>
            <person name="Hale W."/>
            <person name="Hemphill L."/>
            <person name="Highlander S."/>
            <person name="Hirani K."/>
            <person name="Jackson L."/>
            <person name="Jakkamsetti A."/>
            <person name="Javaid M."/>
            <person name="Jayaseelan J.C."/>
            <person name="Jiang H."/>
            <person name="Joshi V."/>
            <person name="Korchina V."/>
            <person name="Kovar C."/>
            <person name="Lara F."/>
            <person name="Lee S."/>
            <person name="Liu Y."/>
            <person name="Mata R."/>
            <person name="Mathew T."/>
            <person name="Munidasa M."/>
            <person name="Muzny D."/>
            <person name="Nazareth L."/>
            <person name="Ngo R."/>
            <person name="Nguyen L."/>
            <person name="Nguyen N."/>
            <person name="Okwuonu G."/>
            <person name="Ongeri F."/>
            <person name="Palculict T."/>
            <person name="Patil S."/>
            <person name="Petrosino J."/>
            <person name="Pham C."/>
            <person name="Pham P."/>
            <person name="Pu L.-L."/>
            <person name="Qin X."/>
            <person name="Qu J."/>
            <person name="Reid J."/>
            <person name="Ross M."/>
            <person name="Ruth R."/>
            <person name="Saada N."/>
            <person name="San Lucas F."/>
            <person name="Santibanez J."/>
            <person name="Shang Y."/>
            <person name="Simmons D."/>
            <person name="Song X.-Z."/>
            <person name="Tang L.-Y."/>
            <person name="Thornton R."/>
            <person name="Warren J."/>
            <person name="Weissenberger G."/>
            <person name="Wilczek-Boney K."/>
            <person name="Worley K."/>
            <person name="Youmans B."/>
            <person name="Zhang J."/>
            <person name="Zhang L."/>
            <person name="Zhao Z."/>
            <person name="Zhou C."/>
            <person name="Zhu D."/>
            <person name="Zhu Y."/>
        </authorList>
    </citation>
    <scope>NUCLEOTIDE SEQUENCE [LARGE SCALE GENOMIC DNA]</scope>
    <source>
        <strain evidence="3 4">F0333</strain>
    </source>
</reference>
<dbReference type="InterPro" id="IPR025877">
    <property type="entry name" value="MobA-like_NTP_Trfase"/>
</dbReference>
<proteinExistence type="predicted"/>
<dbReference type="InterPro" id="IPR029044">
    <property type="entry name" value="Nucleotide-diphossugar_trans"/>
</dbReference>
<comment type="caution">
    <text evidence="3">The sequence shown here is derived from an EMBL/GenBank/DDBJ whole genome shotgun (WGS) entry which is preliminary data.</text>
</comment>
<dbReference type="Gene3D" id="3.90.550.10">
    <property type="entry name" value="Spore Coat Polysaccharide Biosynthesis Protein SpsA, Chain A"/>
    <property type="match status" value="1"/>
</dbReference>
<dbReference type="OrthoDB" id="4408226at2"/>
<dbReference type="Proteomes" id="UP000013015">
    <property type="component" value="Unassembled WGS sequence"/>
</dbReference>
<feature type="region of interest" description="Disordered" evidence="1">
    <location>
        <begin position="218"/>
        <end position="239"/>
    </location>
</feature>
<dbReference type="AlphaFoldDB" id="N6W6Q0"/>
<feature type="domain" description="MobA-like NTP transferase" evidence="2">
    <location>
        <begin position="14"/>
        <end position="172"/>
    </location>
</feature>
<evidence type="ECO:0000256" key="1">
    <source>
        <dbReference type="SAM" id="MobiDB-lite"/>
    </source>
</evidence>
<dbReference type="PATRIC" id="fig|888050.3.peg.1012"/>
<evidence type="ECO:0000313" key="3">
    <source>
        <dbReference type="EMBL" id="ENO18205.1"/>
    </source>
</evidence>
<dbReference type="HOGENOM" id="CLU_055597_1_1_11"/>
<dbReference type="RefSeq" id="WP_005963132.1">
    <property type="nucleotide sequence ID" value="NZ_CP040505.1"/>
</dbReference>
<dbReference type="EMBL" id="AQHZ01000016">
    <property type="protein sequence ID" value="ENO18205.1"/>
    <property type="molecule type" value="Genomic_DNA"/>
</dbReference>
<dbReference type="Pfam" id="PF12804">
    <property type="entry name" value="NTP_transf_3"/>
    <property type="match status" value="1"/>
</dbReference>
<organism evidence="3 4">
    <name type="scientific">Schaalia cardiffensis F0333</name>
    <dbReference type="NCBI Taxonomy" id="888050"/>
    <lineage>
        <taxon>Bacteria</taxon>
        <taxon>Bacillati</taxon>
        <taxon>Actinomycetota</taxon>
        <taxon>Actinomycetes</taxon>
        <taxon>Actinomycetales</taxon>
        <taxon>Actinomycetaceae</taxon>
        <taxon>Schaalia</taxon>
    </lineage>
</organism>
<gene>
    <name evidence="3" type="ORF">HMPREF9004_1066</name>
</gene>
<protein>
    <recommendedName>
        <fullName evidence="2">MobA-like NTP transferase domain-containing protein</fullName>
    </recommendedName>
</protein>
<name>N6W6Q0_9ACTO</name>